<protein>
    <recommendedName>
        <fullName evidence="5">Peptidase A1 domain-containing protein</fullName>
    </recommendedName>
</protein>
<feature type="chain" id="PRO_5044691163" description="Peptidase A1 domain-containing protein" evidence="4">
    <location>
        <begin position="29"/>
        <end position="682"/>
    </location>
</feature>
<dbReference type="Gene3D" id="2.40.70.10">
    <property type="entry name" value="Acid Proteases"/>
    <property type="match status" value="2"/>
</dbReference>
<name>A0A8H3Z5G4_VENIN</name>
<dbReference type="GO" id="GO:0006508">
    <property type="term" value="P:proteolysis"/>
    <property type="evidence" value="ECO:0007669"/>
    <property type="project" value="InterPro"/>
</dbReference>
<dbReference type="PROSITE" id="PS51257">
    <property type="entry name" value="PROKAR_LIPOPROTEIN"/>
    <property type="match status" value="1"/>
</dbReference>
<dbReference type="PRINTS" id="PR00792">
    <property type="entry name" value="PEPSIN"/>
</dbReference>
<dbReference type="PANTHER" id="PTHR47965">
    <property type="entry name" value="ASPARTYL PROTEASE-RELATED"/>
    <property type="match status" value="1"/>
</dbReference>
<keyword evidence="3" id="KW-0472">Membrane</keyword>
<dbReference type="GO" id="GO:0005576">
    <property type="term" value="C:extracellular region"/>
    <property type="evidence" value="ECO:0007669"/>
    <property type="project" value="TreeGrafter"/>
</dbReference>
<evidence type="ECO:0000313" key="9">
    <source>
        <dbReference type="Proteomes" id="UP000490939"/>
    </source>
</evidence>
<feature type="compositionally biased region" description="Low complexity" evidence="2">
    <location>
        <begin position="589"/>
        <end position="609"/>
    </location>
</feature>
<feature type="region of interest" description="Disordered" evidence="2">
    <location>
        <begin position="525"/>
        <end position="549"/>
    </location>
</feature>
<feature type="signal peptide" evidence="4">
    <location>
        <begin position="1"/>
        <end position="28"/>
    </location>
</feature>
<dbReference type="InterPro" id="IPR021109">
    <property type="entry name" value="Peptidase_aspartic_dom_sf"/>
</dbReference>
<dbReference type="EMBL" id="WNWS01000014">
    <property type="protein sequence ID" value="KAE9987800.1"/>
    <property type="molecule type" value="Genomic_DNA"/>
</dbReference>
<comment type="caution">
    <text evidence="6">The sequence shown here is derived from an EMBL/GenBank/DDBJ whole genome shotgun (WGS) entry which is preliminary data.</text>
</comment>
<proteinExistence type="inferred from homology"/>
<dbReference type="InterPro" id="IPR001461">
    <property type="entry name" value="Aspartic_peptidase_A1"/>
</dbReference>
<dbReference type="Proteomes" id="UP000447873">
    <property type="component" value="Unassembled WGS sequence"/>
</dbReference>
<feature type="transmembrane region" description="Helical" evidence="3">
    <location>
        <begin position="455"/>
        <end position="478"/>
    </location>
</feature>
<evidence type="ECO:0000259" key="5">
    <source>
        <dbReference type="PROSITE" id="PS51767"/>
    </source>
</evidence>
<evidence type="ECO:0000256" key="2">
    <source>
        <dbReference type="SAM" id="MobiDB-lite"/>
    </source>
</evidence>
<feature type="domain" description="Peptidase A1" evidence="5">
    <location>
        <begin position="61"/>
        <end position="410"/>
    </location>
</feature>
<evidence type="ECO:0000256" key="3">
    <source>
        <dbReference type="SAM" id="Phobius"/>
    </source>
</evidence>
<reference evidence="6 9" key="1">
    <citation type="submission" date="2019-07" db="EMBL/GenBank/DDBJ databases">
        <title>Venturia inaequalis Genome Resource.</title>
        <authorList>
            <person name="Lichtner F.J."/>
        </authorList>
    </citation>
    <scope>NUCLEOTIDE SEQUENCE [LARGE SCALE GENOMIC DNA]</scope>
    <source>
        <strain evidence="7 8">120213</strain>
        <strain evidence="6 9">DMI_063113</strain>
    </source>
</reference>
<dbReference type="SUPFAM" id="SSF50630">
    <property type="entry name" value="Acid proteases"/>
    <property type="match status" value="1"/>
</dbReference>
<dbReference type="InterPro" id="IPR033121">
    <property type="entry name" value="PEPTIDASE_A1"/>
</dbReference>
<sequence>MLRFLTLPTASLCSNILLLSCFAQSSQCLPSLKTLTPRALAPAPINFPASQNWEGVDGTWNTFVLRLGNPEQTVRVIISTASQQTWVVDPRACPDDTSNNQSCAESRGTTFNLEKSSSWKPVGLYDLWIESNLGLIGNAEYAYETVGLAYPGEGGPTLTGQTVGAIATTSFYFGHFGINPKPTNFTNFTSQSPSYLTSLKQQGQIPSVSWGYTAGAPYRFTKVQGSLTLGGYDAGKSTPNGVVFPFAPDNERDILVSLQSLTSIDSANTKTTLLQKPIYAYIDSTVAEIWLPVESCALFEQAFGLTYDSATELYLVSENAHNLLLLTNPNITFNIAPWTQEAGHTDNVNIVLPYRAFDLTAKAPYQNLNRTTRYFPLRRADNDTQFTIGRTFLQEAYLTVDWERQNFSVSQVNWVAGAKSTILPISSWNNHTNNATTTGGAAGGGNKMGPLGTGAIAGIAVGVVIILLITAGFAFFCFRKKPPKTIEEPTKTVDTESSLDATGTTIVFPKAELPANESFRTEADGTFFGKGRADTTSTPALVESDSKEREVFEMEGDMPTLQEAGGRQMTEKDVMRSREERINGVDIHNSPASNQNPSPSVSPPSSLNSNRRRAVLTPGEVIELSPIEGRTIGTHVPISPLDGSEGSHTNLFCALSPISPGGTTYSGGVLPETTRKRFSYEE</sequence>
<keyword evidence="9" id="KW-1185">Reference proteome</keyword>
<dbReference type="OrthoDB" id="4074350at2759"/>
<keyword evidence="4" id="KW-0732">Signal</keyword>
<dbReference type="PROSITE" id="PS51767">
    <property type="entry name" value="PEPTIDASE_A1"/>
    <property type="match status" value="1"/>
</dbReference>
<dbReference type="CDD" id="cd05471">
    <property type="entry name" value="pepsin_like"/>
    <property type="match status" value="1"/>
</dbReference>
<dbReference type="InterPro" id="IPR034164">
    <property type="entry name" value="Pepsin-like_dom"/>
</dbReference>
<accession>A0A8H3Z5G4</accession>
<comment type="similarity">
    <text evidence="1">Belongs to the peptidase A1 family.</text>
</comment>
<dbReference type="GO" id="GO:0009277">
    <property type="term" value="C:fungal-type cell wall"/>
    <property type="evidence" value="ECO:0007669"/>
    <property type="project" value="TreeGrafter"/>
</dbReference>
<organism evidence="6 9">
    <name type="scientific">Venturia inaequalis</name>
    <name type="common">Apple scab fungus</name>
    <dbReference type="NCBI Taxonomy" id="5025"/>
    <lineage>
        <taxon>Eukaryota</taxon>
        <taxon>Fungi</taxon>
        <taxon>Dikarya</taxon>
        <taxon>Ascomycota</taxon>
        <taxon>Pezizomycotina</taxon>
        <taxon>Dothideomycetes</taxon>
        <taxon>Pleosporomycetidae</taxon>
        <taxon>Venturiales</taxon>
        <taxon>Venturiaceae</taxon>
        <taxon>Venturia</taxon>
    </lineage>
</organism>
<dbReference type="Proteomes" id="UP000490939">
    <property type="component" value="Unassembled WGS sequence"/>
</dbReference>
<evidence type="ECO:0000256" key="4">
    <source>
        <dbReference type="SAM" id="SignalP"/>
    </source>
</evidence>
<evidence type="ECO:0000313" key="8">
    <source>
        <dbReference type="Proteomes" id="UP000447873"/>
    </source>
</evidence>
<dbReference type="GO" id="GO:0004190">
    <property type="term" value="F:aspartic-type endopeptidase activity"/>
    <property type="evidence" value="ECO:0007669"/>
    <property type="project" value="InterPro"/>
</dbReference>
<dbReference type="Pfam" id="PF00026">
    <property type="entry name" value="Asp"/>
    <property type="match status" value="1"/>
</dbReference>
<dbReference type="CDD" id="cd12087">
    <property type="entry name" value="TM_EGFR-like"/>
    <property type="match status" value="1"/>
</dbReference>
<keyword evidence="3" id="KW-0812">Transmembrane</keyword>
<feature type="region of interest" description="Disordered" evidence="2">
    <location>
        <begin position="586"/>
        <end position="611"/>
    </location>
</feature>
<evidence type="ECO:0000256" key="1">
    <source>
        <dbReference type="ARBA" id="ARBA00007447"/>
    </source>
</evidence>
<evidence type="ECO:0000313" key="6">
    <source>
        <dbReference type="EMBL" id="KAE9981312.1"/>
    </source>
</evidence>
<dbReference type="AlphaFoldDB" id="A0A8H3Z5G4"/>
<dbReference type="PANTHER" id="PTHR47965:SF101">
    <property type="entry name" value="HYPOTHETICAL ASPARTYL PROTEASE (EUROFUNG)-RELATED"/>
    <property type="match status" value="1"/>
</dbReference>
<gene>
    <name evidence="6" type="ORF">EG327_006256</name>
    <name evidence="7" type="ORF">EG328_001616</name>
</gene>
<dbReference type="EMBL" id="WNWR01000366">
    <property type="protein sequence ID" value="KAE9981312.1"/>
    <property type="molecule type" value="Genomic_DNA"/>
</dbReference>
<evidence type="ECO:0000313" key="7">
    <source>
        <dbReference type="EMBL" id="KAE9987800.1"/>
    </source>
</evidence>
<keyword evidence="3" id="KW-1133">Transmembrane helix</keyword>
<dbReference type="GO" id="GO:0031505">
    <property type="term" value="P:fungal-type cell wall organization"/>
    <property type="evidence" value="ECO:0007669"/>
    <property type="project" value="TreeGrafter"/>
</dbReference>